<reference evidence="3" key="1">
    <citation type="submission" date="2020-04" db="EMBL/GenBank/DDBJ databases">
        <authorList>
            <person name="Alioto T."/>
            <person name="Alioto T."/>
            <person name="Gomez Garrido J."/>
        </authorList>
    </citation>
    <scope>NUCLEOTIDE SEQUENCE</scope>
    <source>
        <strain evidence="3">A484AB</strain>
    </source>
</reference>
<dbReference type="AlphaFoldDB" id="A0A7D9JAI9"/>
<feature type="compositionally biased region" description="Basic and acidic residues" evidence="2">
    <location>
        <begin position="33"/>
        <end position="42"/>
    </location>
</feature>
<keyword evidence="4" id="KW-1185">Reference proteome</keyword>
<protein>
    <submittedName>
        <fullName evidence="3">Uncharacterized protein</fullName>
    </submittedName>
</protein>
<feature type="region of interest" description="Disordered" evidence="2">
    <location>
        <begin position="1"/>
        <end position="46"/>
    </location>
</feature>
<sequence>MAVRKQASKLAAHKLNNSTQNFPSKPVRSKIQKPNDTRRAKEEEDGMDVKGMFDMIMKKLGKLDIIISRMGAMEKDIKEVKSSVEFVLSEVQDLKEENKISKKTEEETKKRLEKLEQMKPVLNNASLTFRQGQCAIIL</sequence>
<dbReference type="EMBL" id="CACRXK020013547">
    <property type="protein sequence ID" value="CAB4025333.1"/>
    <property type="molecule type" value="Genomic_DNA"/>
</dbReference>
<evidence type="ECO:0000313" key="3">
    <source>
        <dbReference type="EMBL" id="CAB4025333.1"/>
    </source>
</evidence>
<feature type="coiled-coil region" evidence="1">
    <location>
        <begin position="77"/>
        <end position="125"/>
    </location>
</feature>
<name>A0A7D9JAI9_PARCT</name>
<organism evidence="3 4">
    <name type="scientific">Paramuricea clavata</name>
    <name type="common">Red gorgonian</name>
    <name type="synonym">Violescent sea-whip</name>
    <dbReference type="NCBI Taxonomy" id="317549"/>
    <lineage>
        <taxon>Eukaryota</taxon>
        <taxon>Metazoa</taxon>
        <taxon>Cnidaria</taxon>
        <taxon>Anthozoa</taxon>
        <taxon>Octocorallia</taxon>
        <taxon>Malacalcyonacea</taxon>
        <taxon>Plexauridae</taxon>
        <taxon>Paramuricea</taxon>
    </lineage>
</organism>
<evidence type="ECO:0000313" key="4">
    <source>
        <dbReference type="Proteomes" id="UP001152795"/>
    </source>
</evidence>
<evidence type="ECO:0000256" key="2">
    <source>
        <dbReference type="SAM" id="MobiDB-lite"/>
    </source>
</evidence>
<comment type="caution">
    <text evidence="3">The sequence shown here is derived from an EMBL/GenBank/DDBJ whole genome shotgun (WGS) entry which is preliminary data.</text>
</comment>
<dbReference type="Proteomes" id="UP001152795">
    <property type="component" value="Unassembled WGS sequence"/>
</dbReference>
<keyword evidence="1" id="KW-0175">Coiled coil</keyword>
<accession>A0A7D9JAI9</accession>
<evidence type="ECO:0000256" key="1">
    <source>
        <dbReference type="SAM" id="Coils"/>
    </source>
</evidence>
<gene>
    <name evidence="3" type="ORF">PACLA_8A072131</name>
</gene>
<proteinExistence type="predicted"/>